<name>A0A6P7ZFY4_9AMPH</name>
<feature type="transmembrane region" description="Helical" evidence="6">
    <location>
        <begin position="287"/>
        <end position="314"/>
    </location>
</feature>
<feature type="transmembrane region" description="Helical" evidence="6">
    <location>
        <begin position="146"/>
        <end position="164"/>
    </location>
</feature>
<dbReference type="GO" id="GO:1990961">
    <property type="term" value="P:xenobiotic detoxification by transmembrane export across the plasma membrane"/>
    <property type="evidence" value="ECO:0007669"/>
    <property type="project" value="InterPro"/>
</dbReference>
<dbReference type="NCBIfam" id="TIGR00797">
    <property type="entry name" value="matE"/>
    <property type="match status" value="1"/>
</dbReference>
<evidence type="ECO:0000313" key="7">
    <source>
        <dbReference type="Proteomes" id="UP000515156"/>
    </source>
</evidence>
<evidence type="ECO:0000256" key="6">
    <source>
        <dbReference type="RuleBase" id="RU004914"/>
    </source>
</evidence>
<accession>A0A6P7ZFY4</accession>
<protein>
    <recommendedName>
        <fullName evidence="6">Multidrug and toxin extrusion protein</fullName>
    </recommendedName>
</protein>
<feature type="transmembrane region" description="Helical" evidence="6">
    <location>
        <begin position="248"/>
        <end position="267"/>
    </location>
</feature>
<feature type="transmembrane region" description="Helical" evidence="6">
    <location>
        <begin position="522"/>
        <end position="541"/>
    </location>
</feature>
<evidence type="ECO:0000256" key="2">
    <source>
        <dbReference type="ARBA" id="ARBA00010199"/>
    </source>
</evidence>
<keyword evidence="4 6" id="KW-1133">Transmembrane helix</keyword>
<dbReference type="KEGG" id="muo:115482534"/>
<reference evidence="8" key="1">
    <citation type="submission" date="2025-08" db="UniProtKB">
        <authorList>
            <consortium name="RefSeq"/>
        </authorList>
    </citation>
    <scope>IDENTIFICATION</scope>
</reference>
<sequence length="544" mass="59552">MNPGLLSSYVQKLWKSQVAPFRDDVKETLSFTGSLVLIQILHLLPFVISAIFCGHLGKLELDSYAMATIILRTCGTYVGTGLSLACDTLISQAYGSRNLKEIGFLLQRGILILLLSCFPCWAIFINTKAILLLFGQDPELARQTDVLVLILIPAVPALFINQLLEKYLRNQNIIVPQIVSGFAASILSVTLNSLCVYVLKLGIVAVMWTSVITAYSWLILLVLFILWKKLHADTWGGWSRECLQEWRVFVHFAFYSMLMLCLKWWTLEIGTFLTGWLGLVELGAQAVLYEIYLASVLVPYAVSATVNVHVGIALGARNVAQAKRSVCIAFCSTGFFALLISILTMALKNVLGALFTNETKIVTLVSTLLPVLTAAVLFDAYTFMFAGILRATGKQLLGAIINCVGYCIIGLSLEIVLMFPAKLGALGLWLGILVSVVFQFLWFLVVIVRLDWDKAVEEAQVRAGLNPKGQNLNLDPNAREKSSYTDHPLGDITDPEQAASAAETSASGRVVLTKDLLVRRGAALSAAIAILAAAILIRIFVSKD</sequence>
<dbReference type="RefSeq" id="XP_030078257.1">
    <property type="nucleotide sequence ID" value="XM_030222397.1"/>
</dbReference>
<dbReference type="Pfam" id="PF01554">
    <property type="entry name" value="MatE"/>
    <property type="match status" value="2"/>
</dbReference>
<dbReference type="GO" id="GO:0016020">
    <property type="term" value="C:membrane"/>
    <property type="evidence" value="ECO:0007669"/>
    <property type="project" value="UniProtKB-SubCell"/>
</dbReference>
<evidence type="ECO:0000313" key="8">
    <source>
        <dbReference type="RefSeq" id="XP_030078257.1"/>
    </source>
</evidence>
<organism evidence="7 8">
    <name type="scientific">Microcaecilia unicolor</name>
    <dbReference type="NCBI Taxonomy" id="1415580"/>
    <lineage>
        <taxon>Eukaryota</taxon>
        <taxon>Metazoa</taxon>
        <taxon>Chordata</taxon>
        <taxon>Craniata</taxon>
        <taxon>Vertebrata</taxon>
        <taxon>Euteleostomi</taxon>
        <taxon>Amphibia</taxon>
        <taxon>Gymnophiona</taxon>
        <taxon>Siphonopidae</taxon>
        <taxon>Microcaecilia</taxon>
    </lineage>
</organism>
<proteinExistence type="inferred from homology"/>
<dbReference type="InterPro" id="IPR002528">
    <property type="entry name" value="MATE_fam"/>
</dbReference>
<dbReference type="GO" id="GO:0015297">
    <property type="term" value="F:antiporter activity"/>
    <property type="evidence" value="ECO:0007669"/>
    <property type="project" value="InterPro"/>
</dbReference>
<dbReference type="GO" id="GO:0042910">
    <property type="term" value="F:xenobiotic transmembrane transporter activity"/>
    <property type="evidence" value="ECO:0007669"/>
    <property type="project" value="InterPro"/>
</dbReference>
<feature type="transmembrane region" description="Helical" evidence="6">
    <location>
        <begin position="35"/>
        <end position="57"/>
    </location>
</feature>
<dbReference type="Proteomes" id="UP000515156">
    <property type="component" value="Chromosome 13"/>
</dbReference>
<dbReference type="CDD" id="cd13132">
    <property type="entry name" value="MATE_eukaryotic"/>
    <property type="match status" value="1"/>
</dbReference>
<dbReference type="InterPro" id="IPR045069">
    <property type="entry name" value="MATE_euk"/>
</dbReference>
<keyword evidence="5 6" id="KW-0472">Membrane</keyword>
<feature type="transmembrane region" description="Helical" evidence="6">
    <location>
        <begin position="205"/>
        <end position="227"/>
    </location>
</feature>
<keyword evidence="3 6" id="KW-0812">Transmembrane</keyword>
<feature type="transmembrane region" description="Helical" evidence="6">
    <location>
        <begin position="367"/>
        <end position="389"/>
    </location>
</feature>
<keyword evidence="7" id="KW-1185">Reference proteome</keyword>
<evidence type="ECO:0000256" key="3">
    <source>
        <dbReference type="ARBA" id="ARBA00022692"/>
    </source>
</evidence>
<feature type="transmembrane region" description="Helical" evidence="6">
    <location>
        <begin position="426"/>
        <end position="448"/>
    </location>
</feature>
<comment type="subcellular location">
    <subcellularLocation>
        <location evidence="1">Membrane</location>
        <topology evidence="1">Multi-pass membrane protein</topology>
    </subcellularLocation>
</comment>
<feature type="transmembrane region" description="Helical" evidence="6">
    <location>
        <begin position="110"/>
        <end position="134"/>
    </location>
</feature>
<dbReference type="GeneID" id="115482534"/>
<dbReference type="AlphaFoldDB" id="A0A6P7ZFY4"/>
<gene>
    <name evidence="8" type="primary">LOC115482534</name>
</gene>
<evidence type="ECO:0000256" key="1">
    <source>
        <dbReference type="ARBA" id="ARBA00004141"/>
    </source>
</evidence>
<evidence type="ECO:0000256" key="5">
    <source>
        <dbReference type="ARBA" id="ARBA00023136"/>
    </source>
</evidence>
<comment type="similarity">
    <text evidence="2 6">Belongs to the multi antimicrobial extrusion (MATE) (TC 2.A.66.1) family.</text>
</comment>
<feature type="transmembrane region" description="Helical" evidence="6">
    <location>
        <begin position="176"/>
        <end position="199"/>
    </location>
</feature>
<dbReference type="InParanoid" id="A0A6P7ZFY4"/>
<evidence type="ECO:0000256" key="4">
    <source>
        <dbReference type="ARBA" id="ARBA00022989"/>
    </source>
</evidence>
<dbReference type="PANTHER" id="PTHR11206">
    <property type="entry name" value="MULTIDRUG RESISTANCE PROTEIN"/>
    <property type="match status" value="1"/>
</dbReference>
<feature type="transmembrane region" description="Helical" evidence="6">
    <location>
        <begin position="396"/>
        <end position="420"/>
    </location>
</feature>
<feature type="transmembrane region" description="Helical" evidence="6">
    <location>
        <begin position="326"/>
        <end position="347"/>
    </location>
</feature>